<name>H3ZFW0_9ALTE</name>
<accession>H3ZFW0</accession>
<protein>
    <recommendedName>
        <fullName evidence="4">DUF560 domain-containing protein</fullName>
    </recommendedName>
</protein>
<dbReference type="Proteomes" id="UP000012046">
    <property type="component" value="Unassembled WGS sequence"/>
</dbReference>
<dbReference type="PATRIC" id="fig|1129374.4.peg.2187"/>
<evidence type="ECO:0000313" key="2">
    <source>
        <dbReference type="EMBL" id="EHR40596.1"/>
    </source>
</evidence>
<feature type="chain" id="PRO_5003592340" description="DUF560 domain-containing protein" evidence="1">
    <location>
        <begin position="19"/>
        <end position="302"/>
    </location>
</feature>
<keyword evidence="3" id="KW-1185">Reference proteome</keyword>
<keyword evidence="1" id="KW-0732">Signal</keyword>
<feature type="signal peptide" evidence="1">
    <location>
        <begin position="1"/>
        <end position="18"/>
    </location>
</feature>
<dbReference type="EMBL" id="AHTH01000037">
    <property type="protein sequence ID" value="EHR40596.1"/>
    <property type="molecule type" value="Genomic_DNA"/>
</dbReference>
<comment type="caution">
    <text evidence="2">The sequence shown here is derived from an EMBL/GenBank/DDBJ whole genome shotgun (WGS) entry which is preliminary data.</text>
</comment>
<organism evidence="2 3">
    <name type="scientific">Alishewanella jeotgali KCTC 22429</name>
    <dbReference type="NCBI Taxonomy" id="1129374"/>
    <lineage>
        <taxon>Bacteria</taxon>
        <taxon>Pseudomonadati</taxon>
        <taxon>Pseudomonadota</taxon>
        <taxon>Gammaproteobacteria</taxon>
        <taxon>Alteromonadales</taxon>
        <taxon>Alteromonadaceae</taxon>
        <taxon>Alishewanella</taxon>
    </lineage>
</organism>
<proteinExistence type="predicted"/>
<evidence type="ECO:0008006" key="4">
    <source>
        <dbReference type="Google" id="ProtNLM"/>
    </source>
</evidence>
<evidence type="ECO:0000313" key="3">
    <source>
        <dbReference type="Proteomes" id="UP000012046"/>
    </source>
</evidence>
<dbReference type="RefSeq" id="WP_008950912.1">
    <property type="nucleotide sequence ID" value="NZ_AHTH01000037.1"/>
</dbReference>
<gene>
    <name evidence="2" type="ORF">AJE_11034</name>
</gene>
<evidence type="ECO:0000256" key="1">
    <source>
        <dbReference type="SAM" id="SignalP"/>
    </source>
</evidence>
<reference evidence="2 3" key="1">
    <citation type="journal article" date="2012" name="J. Bacteriol.">
        <title>Genome Sequence of Extracellular-Protease-Producing Alishewanella jeotgali Isolated from Traditional Korean Fermented Seafood.</title>
        <authorList>
            <person name="Jung J."/>
            <person name="Chun J."/>
            <person name="Park W."/>
        </authorList>
    </citation>
    <scope>NUCLEOTIDE SEQUENCE [LARGE SCALE GENOMIC DNA]</scope>
    <source>
        <strain evidence="2 3">KCTC 22429</strain>
    </source>
</reference>
<sequence>MLRFFPLFWLLAGLPVVADDKLALGGSAEVGISYTDGLLVPELDTWLKAADQASFWSLDAYATLKATDKITFDGGVSHYRESYQDYQQYDISLQRYYADMQYQLSAGALGWQVQRAEFTLGDVSFLQQNSFGFSYSHLFSRQYFLYLNLLQSSKSFTTLSERDSKVRQAGAELFYLPASRWGMVSLSLLAGQEDTADNFYRNHTAAIGVNYRRYYSLLGLAGQLDSGVKLQHKNFPHYLLQNIQLQDIKRRDRFTELFSHLSVKLNPYLSSKLSVSYLDQTSTLDDFDYQEFSVKLSAKLTF</sequence>
<dbReference type="AlphaFoldDB" id="H3ZFW0"/>